<dbReference type="EMBL" id="OOIL02000890">
    <property type="protein sequence ID" value="VFQ70443.1"/>
    <property type="molecule type" value="Genomic_DNA"/>
</dbReference>
<dbReference type="OrthoDB" id="1933536at2759"/>
<keyword evidence="1" id="KW-0175">Coiled coil</keyword>
<evidence type="ECO:0000256" key="1">
    <source>
        <dbReference type="SAM" id="Coils"/>
    </source>
</evidence>
<keyword evidence="3" id="KW-1185">Reference proteome</keyword>
<name>A0A484L299_9ASTE</name>
<evidence type="ECO:0000313" key="2">
    <source>
        <dbReference type="EMBL" id="VFQ70443.1"/>
    </source>
</evidence>
<gene>
    <name evidence="2" type="ORF">CCAM_LOCUS12219</name>
</gene>
<feature type="coiled-coil region" evidence="1">
    <location>
        <begin position="165"/>
        <end position="206"/>
    </location>
</feature>
<reference evidence="2 3" key="1">
    <citation type="submission" date="2018-04" db="EMBL/GenBank/DDBJ databases">
        <authorList>
            <person name="Vogel A."/>
        </authorList>
    </citation>
    <scope>NUCLEOTIDE SEQUENCE [LARGE SCALE GENOMIC DNA]</scope>
</reference>
<dbReference type="AlphaFoldDB" id="A0A484L299"/>
<protein>
    <submittedName>
        <fullName evidence="2">Uncharacterized protein</fullName>
    </submittedName>
</protein>
<feature type="coiled-coil region" evidence="1">
    <location>
        <begin position="1"/>
        <end position="28"/>
    </location>
</feature>
<dbReference type="PANTHER" id="PTHR38353">
    <property type="entry name" value="TROPOMYOSIN"/>
    <property type="match status" value="1"/>
</dbReference>
<organism evidence="2 3">
    <name type="scientific">Cuscuta campestris</name>
    <dbReference type="NCBI Taxonomy" id="132261"/>
    <lineage>
        <taxon>Eukaryota</taxon>
        <taxon>Viridiplantae</taxon>
        <taxon>Streptophyta</taxon>
        <taxon>Embryophyta</taxon>
        <taxon>Tracheophyta</taxon>
        <taxon>Spermatophyta</taxon>
        <taxon>Magnoliopsida</taxon>
        <taxon>eudicotyledons</taxon>
        <taxon>Gunneridae</taxon>
        <taxon>Pentapetalae</taxon>
        <taxon>asterids</taxon>
        <taxon>lamiids</taxon>
        <taxon>Solanales</taxon>
        <taxon>Convolvulaceae</taxon>
        <taxon>Cuscuteae</taxon>
        <taxon>Cuscuta</taxon>
        <taxon>Cuscuta subgen. Grammica</taxon>
        <taxon>Cuscuta sect. Cleistogrammica</taxon>
    </lineage>
</organism>
<proteinExistence type="predicted"/>
<sequence length="297" mass="34535">MEEYLQCMKTLRSQMNDVEDQAAKISAEEQMLLTTVQTLEGDLSSVKRQTLQIKEETDKMVKEKGEICSLILQKQRKFSTLEANLSSLYQTLDLIQQERGNLSVKLSEKRTYYSTAFENIINQLKEQQRWMDDHKYSSLIGENSQESDTTYKKPDELEVFQDDVAKSLSENFEAASRKLRLLKQMKSELELENKKSTQSIEIMKKKINDFKPELREMDVKFLENELQAISADKVELAEYVQSLQLQIVKLKDISHTINCSCGEEYKIELDLVPELQILSQKSLNLHNPFTNEPLARF</sequence>
<accession>A0A484L299</accession>
<evidence type="ECO:0000313" key="3">
    <source>
        <dbReference type="Proteomes" id="UP000595140"/>
    </source>
</evidence>
<dbReference type="PANTHER" id="PTHR38353:SF2">
    <property type="entry name" value="TROPOMYOSIN"/>
    <property type="match status" value="1"/>
</dbReference>
<dbReference type="Proteomes" id="UP000595140">
    <property type="component" value="Unassembled WGS sequence"/>
</dbReference>